<feature type="signal peptide" evidence="1">
    <location>
        <begin position="1"/>
        <end position="21"/>
    </location>
</feature>
<dbReference type="RefSeq" id="WP_344700572.1">
    <property type="nucleotide sequence ID" value="NZ_BAABCK010000001.1"/>
</dbReference>
<sequence>MKKLIVVPVLALVMTACGSNANPYDISDETLDKVQTRVAESFLPKSIIDDYKKEDIIITNICKAEHPLGNENVDYIYQYKTDDDEYESEIGIFKTDDKVKRLGQYEIVEGTCESVNYQ</sequence>
<proteinExistence type="predicted"/>
<accession>A0ABP7E265</accession>
<feature type="chain" id="PRO_5046929660" evidence="1">
    <location>
        <begin position="22"/>
        <end position="118"/>
    </location>
</feature>
<dbReference type="EMBL" id="BAABCK010000001">
    <property type="protein sequence ID" value="GAA3713167.1"/>
    <property type="molecule type" value="Genomic_DNA"/>
</dbReference>
<keyword evidence="3" id="KW-1185">Reference proteome</keyword>
<gene>
    <name evidence="2" type="ORF">GCM10022378_00080</name>
</gene>
<comment type="caution">
    <text evidence="2">The sequence shown here is derived from an EMBL/GenBank/DDBJ whole genome shotgun (WGS) entry which is preliminary data.</text>
</comment>
<protein>
    <submittedName>
        <fullName evidence="2">Uncharacterized protein</fullName>
    </submittedName>
</protein>
<reference evidence="3" key="1">
    <citation type="journal article" date="2019" name="Int. J. Syst. Evol. Microbiol.">
        <title>The Global Catalogue of Microorganisms (GCM) 10K type strain sequencing project: providing services to taxonomists for standard genome sequencing and annotation.</title>
        <authorList>
            <consortium name="The Broad Institute Genomics Platform"/>
            <consortium name="The Broad Institute Genome Sequencing Center for Infectious Disease"/>
            <person name="Wu L."/>
            <person name="Ma J."/>
        </authorList>
    </citation>
    <scope>NUCLEOTIDE SEQUENCE [LARGE SCALE GENOMIC DNA]</scope>
    <source>
        <strain evidence="3">JCM 16981</strain>
    </source>
</reference>
<dbReference type="Proteomes" id="UP001500920">
    <property type="component" value="Unassembled WGS sequence"/>
</dbReference>
<name>A0ABP7E265_9STAP</name>
<dbReference type="PROSITE" id="PS51257">
    <property type="entry name" value="PROKAR_LIPOPROTEIN"/>
    <property type="match status" value="1"/>
</dbReference>
<organism evidence="2 3">
    <name type="scientific">Salinicoccus jeotgali</name>
    <dbReference type="NCBI Taxonomy" id="381634"/>
    <lineage>
        <taxon>Bacteria</taxon>
        <taxon>Bacillati</taxon>
        <taxon>Bacillota</taxon>
        <taxon>Bacilli</taxon>
        <taxon>Bacillales</taxon>
        <taxon>Staphylococcaceae</taxon>
        <taxon>Salinicoccus</taxon>
    </lineage>
</organism>
<evidence type="ECO:0000313" key="2">
    <source>
        <dbReference type="EMBL" id="GAA3713167.1"/>
    </source>
</evidence>
<evidence type="ECO:0000313" key="3">
    <source>
        <dbReference type="Proteomes" id="UP001500920"/>
    </source>
</evidence>
<keyword evidence="1" id="KW-0732">Signal</keyword>
<evidence type="ECO:0000256" key="1">
    <source>
        <dbReference type="SAM" id="SignalP"/>
    </source>
</evidence>